<gene>
    <name evidence="2" type="ORF">B0T22DRAFT_241901</name>
</gene>
<keyword evidence="3" id="KW-1185">Reference proteome</keyword>
<dbReference type="GO" id="GO:0004252">
    <property type="term" value="F:serine-type endopeptidase activity"/>
    <property type="evidence" value="ECO:0007669"/>
    <property type="project" value="InterPro"/>
</dbReference>
<evidence type="ECO:0000313" key="3">
    <source>
        <dbReference type="Proteomes" id="UP001270362"/>
    </source>
</evidence>
<dbReference type="EMBL" id="JAULSO010000003">
    <property type="protein sequence ID" value="KAK3686148.1"/>
    <property type="molecule type" value="Genomic_DNA"/>
</dbReference>
<proteinExistence type="predicted"/>
<accession>A0AAE1CB34</accession>
<evidence type="ECO:0000256" key="1">
    <source>
        <dbReference type="SAM" id="MobiDB-lite"/>
    </source>
</evidence>
<reference evidence="2" key="2">
    <citation type="submission" date="2023-06" db="EMBL/GenBank/DDBJ databases">
        <authorList>
            <consortium name="Lawrence Berkeley National Laboratory"/>
            <person name="Haridas S."/>
            <person name="Hensen N."/>
            <person name="Bonometti L."/>
            <person name="Westerberg I."/>
            <person name="Brannstrom I.O."/>
            <person name="Guillou S."/>
            <person name="Cros-Aarteil S."/>
            <person name="Calhoun S."/>
            <person name="Kuo A."/>
            <person name="Mondo S."/>
            <person name="Pangilinan J."/>
            <person name="Riley R."/>
            <person name="Labutti K."/>
            <person name="Andreopoulos B."/>
            <person name="Lipzen A."/>
            <person name="Chen C."/>
            <person name="Yanf M."/>
            <person name="Daum C."/>
            <person name="Ng V."/>
            <person name="Clum A."/>
            <person name="Steindorff A."/>
            <person name="Ohm R."/>
            <person name="Martin F."/>
            <person name="Silar P."/>
            <person name="Natvig D."/>
            <person name="Lalanne C."/>
            <person name="Gautier V."/>
            <person name="Ament-Velasquez S.L."/>
            <person name="Kruys A."/>
            <person name="Hutchinson M.I."/>
            <person name="Powell A.J."/>
            <person name="Barry K."/>
            <person name="Miller A.N."/>
            <person name="Grigoriev I.V."/>
            <person name="Debuchy R."/>
            <person name="Gladieux P."/>
            <person name="Thoren M.H."/>
            <person name="Johannesson H."/>
        </authorList>
    </citation>
    <scope>NUCLEOTIDE SEQUENCE</scope>
    <source>
        <strain evidence="2">CBS 314.62</strain>
    </source>
</reference>
<dbReference type="InterPro" id="IPR036852">
    <property type="entry name" value="Peptidase_S8/S53_dom_sf"/>
</dbReference>
<dbReference type="Gene3D" id="3.40.50.200">
    <property type="entry name" value="Peptidase S8/S53 domain"/>
    <property type="match status" value="1"/>
</dbReference>
<dbReference type="SUPFAM" id="SSF52743">
    <property type="entry name" value="Subtilisin-like"/>
    <property type="match status" value="1"/>
</dbReference>
<protein>
    <recommendedName>
        <fullName evidence="4">Subtilisin</fullName>
    </recommendedName>
</protein>
<reference evidence="2" key="1">
    <citation type="journal article" date="2023" name="Mol. Phylogenet. Evol.">
        <title>Genome-scale phylogeny and comparative genomics of the fungal order Sordariales.</title>
        <authorList>
            <person name="Hensen N."/>
            <person name="Bonometti L."/>
            <person name="Westerberg I."/>
            <person name="Brannstrom I.O."/>
            <person name="Guillou S."/>
            <person name="Cros-Aarteil S."/>
            <person name="Calhoun S."/>
            <person name="Haridas S."/>
            <person name="Kuo A."/>
            <person name="Mondo S."/>
            <person name="Pangilinan J."/>
            <person name="Riley R."/>
            <person name="LaButti K."/>
            <person name="Andreopoulos B."/>
            <person name="Lipzen A."/>
            <person name="Chen C."/>
            <person name="Yan M."/>
            <person name="Daum C."/>
            <person name="Ng V."/>
            <person name="Clum A."/>
            <person name="Steindorff A."/>
            <person name="Ohm R.A."/>
            <person name="Martin F."/>
            <person name="Silar P."/>
            <person name="Natvig D.O."/>
            <person name="Lalanne C."/>
            <person name="Gautier V."/>
            <person name="Ament-Velasquez S.L."/>
            <person name="Kruys A."/>
            <person name="Hutchinson M.I."/>
            <person name="Powell A.J."/>
            <person name="Barry K."/>
            <person name="Miller A.N."/>
            <person name="Grigoriev I.V."/>
            <person name="Debuchy R."/>
            <person name="Gladieux P."/>
            <person name="Hiltunen Thoren M."/>
            <person name="Johannesson H."/>
        </authorList>
    </citation>
    <scope>NUCLEOTIDE SEQUENCE</scope>
    <source>
        <strain evidence="2">CBS 314.62</strain>
    </source>
</reference>
<evidence type="ECO:0008006" key="4">
    <source>
        <dbReference type="Google" id="ProtNLM"/>
    </source>
</evidence>
<dbReference type="AlphaFoldDB" id="A0AAE1CB34"/>
<name>A0AAE1CB34_9PEZI</name>
<evidence type="ECO:0000313" key="2">
    <source>
        <dbReference type="EMBL" id="KAK3686148.1"/>
    </source>
</evidence>
<sequence length="170" mass="17884">MEETLEALSKRGVTIVAVAGDVCSNTRHSSTEDLVPQCFAGPETDIIFAGASDNQGRLHWESVPGTAECPVDLYAPGFGIEAYRLTDQTNDSREGPEYSAALVAGVAATFLAHPDYQEKFEYSPTDADDNTGGHAHEEVAQGAGVSTRAGRQEAGGGSPWGLRGRDPCLG</sequence>
<dbReference type="GO" id="GO:0006508">
    <property type="term" value="P:proteolysis"/>
    <property type="evidence" value="ECO:0007669"/>
    <property type="project" value="InterPro"/>
</dbReference>
<dbReference type="CDD" id="cd00306">
    <property type="entry name" value="Peptidases_S8_S53"/>
    <property type="match status" value="1"/>
</dbReference>
<dbReference type="Proteomes" id="UP001270362">
    <property type="component" value="Unassembled WGS sequence"/>
</dbReference>
<feature type="region of interest" description="Disordered" evidence="1">
    <location>
        <begin position="121"/>
        <end position="170"/>
    </location>
</feature>
<comment type="caution">
    <text evidence="2">The sequence shown here is derived from an EMBL/GenBank/DDBJ whole genome shotgun (WGS) entry which is preliminary data.</text>
</comment>
<organism evidence="2 3">
    <name type="scientific">Podospora appendiculata</name>
    <dbReference type="NCBI Taxonomy" id="314037"/>
    <lineage>
        <taxon>Eukaryota</taxon>
        <taxon>Fungi</taxon>
        <taxon>Dikarya</taxon>
        <taxon>Ascomycota</taxon>
        <taxon>Pezizomycotina</taxon>
        <taxon>Sordariomycetes</taxon>
        <taxon>Sordariomycetidae</taxon>
        <taxon>Sordariales</taxon>
        <taxon>Podosporaceae</taxon>
        <taxon>Podospora</taxon>
    </lineage>
</organism>